<comment type="similarity">
    <text evidence="3">Belongs to the 1-acyl-sn-glycerol-3-phosphate acyltransferase family.</text>
</comment>
<keyword evidence="11" id="KW-1208">Phospholipid metabolism</keyword>
<dbReference type="SUPFAM" id="SSF69593">
    <property type="entry name" value="Glycerol-3-phosphate (1)-acyltransferase"/>
    <property type="match status" value="2"/>
</dbReference>
<evidence type="ECO:0000256" key="2">
    <source>
        <dbReference type="ARBA" id="ARBA00005189"/>
    </source>
</evidence>
<gene>
    <name evidence="16" type="ORF">BQ4739_LOCUS2678</name>
</gene>
<proteinExistence type="inferred from homology"/>
<evidence type="ECO:0000256" key="6">
    <source>
        <dbReference type="ARBA" id="ARBA00022692"/>
    </source>
</evidence>
<keyword evidence="12" id="KW-0012">Acyltransferase</keyword>
<dbReference type="GO" id="GO:0016020">
    <property type="term" value="C:membrane"/>
    <property type="evidence" value="ECO:0007669"/>
    <property type="project" value="UniProtKB-SubCell"/>
</dbReference>
<dbReference type="EMBL" id="FNXT01000206">
    <property type="protein sequence ID" value="SZX62155.1"/>
    <property type="molecule type" value="Genomic_DNA"/>
</dbReference>
<protein>
    <recommendedName>
        <fullName evidence="15">Phospholipid/glycerol acyltransferase domain-containing protein</fullName>
    </recommendedName>
</protein>
<dbReference type="PANTHER" id="PTHR23063">
    <property type="entry name" value="PHOSPHOLIPID ACYLTRANSFERASE"/>
    <property type="match status" value="1"/>
</dbReference>
<dbReference type="InterPro" id="IPR002123">
    <property type="entry name" value="Plipid/glycerol_acylTrfase"/>
</dbReference>
<dbReference type="CDD" id="cd07991">
    <property type="entry name" value="LPLAT_LPCAT1-like"/>
    <property type="match status" value="1"/>
</dbReference>
<keyword evidence="4" id="KW-0444">Lipid biosynthesis</keyword>
<evidence type="ECO:0000256" key="3">
    <source>
        <dbReference type="ARBA" id="ARBA00008655"/>
    </source>
</evidence>
<evidence type="ECO:0000259" key="15">
    <source>
        <dbReference type="SMART" id="SM00563"/>
    </source>
</evidence>
<comment type="pathway">
    <text evidence="2">Lipid metabolism.</text>
</comment>
<dbReference type="GO" id="GO:0008654">
    <property type="term" value="P:phospholipid biosynthetic process"/>
    <property type="evidence" value="ECO:0007669"/>
    <property type="project" value="UniProtKB-KW"/>
</dbReference>
<keyword evidence="8" id="KW-0443">Lipid metabolism</keyword>
<keyword evidence="5" id="KW-0808">Transferase</keyword>
<evidence type="ECO:0000313" key="16">
    <source>
        <dbReference type="EMBL" id="SZX62155.1"/>
    </source>
</evidence>
<feature type="transmembrane region" description="Helical" evidence="14">
    <location>
        <begin position="31"/>
        <end position="56"/>
    </location>
</feature>
<dbReference type="Proteomes" id="UP000256970">
    <property type="component" value="Unassembled WGS sequence"/>
</dbReference>
<sequence length="496" mass="52061">MLPEAHLAFVRTDRYGEGGWAPQPLWERARLAVLAFTLLPLRLFLALGCVAAYYLIVRISTIIPNEIIVRRIVTVFGKLWSRACLFCLGFVHIKWVRVGGSNEPRSTKRRSVAVVSNHMSWADILIQMARYFPAFVARDGTQNLPMIGLISRRMQCIYVDREKKAPAAAAAAGTAVGAGSAAANGDSSSSSCGRPLTPDRAAAVAAAGGDAAGAPAADVGGVSGAVKRRMLLTQQHPEQELRPMLLFPEGTTSNGRYLLPFKTGAFLAGVPVLPTIIHYHTSSSSSDDTHCSTTARITAAAAVAAAATAAAGLAAFCGAGAGTATAAGLAAAGVAAVLGGSALMGVGGVSPTWESIDATRHLLLMMCQPFHTVTCYELPLYTPSPAEQADPRLYAANVRQYMLQHSAQVAAAAAARQQQRSGKQLQQQPAAAAVAAAGMPLLPSPGLLEDKREYQAGLRARRKEIEGGKCFTAQQLFPTGSSSSSQGATQQPKKQR</sequence>
<keyword evidence="6 14" id="KW-0812">Transmembrane</keyword>
<evidence type="ECO:0000256" key="14">
    <source>
        <dbReference type="SAM" id="Phobius"/>
    </source>
</evidence>
<keyword evidence="10" id="KW-0594">Phospholipid biosynthesis</keyword>
<evidence type="ECO:0000256" key="12">
    <source>
        <dbReference type="ARBA" id="ARBA00023315"/>
    </source>
</evidence>
<evidence type="ECO:0000256" key="13">
    <source>
        <dbReference type="SAM" id="MobiDB-lite"/>
    </source>
</evidence>
<dbReference type="AlphaFoldDB" id="A0A383V991"/>
<evidence type="ECO:0000256" key="5">
    <source>
        <dbReference type="ARBA" id="ARBA00022679"/>
    </source>
</evidence>
<comment type="subcellular location">
    <subcellularLocation>
        <location evidence="1">Membrane</location>
    </subcellularLocation>
</comment>
<dbReference type="STRING" id="3088.A0A383V991"/>
<evidence type="ECO:0000256" key="8">
    <source>
        <dbReference type="ARBA" id="ARBA00023098"/>
    </source>
</evidence>
<dbReference type="InterPro" id="IPR045252">
    <property type="entry name" value="LPCAT1-like"/>
</dbReference>
<evidence type="ECO:0000256" key="4">
    <source>
        <dbReference type="ARBA" id="ARBA00022516"/>
    </source>
</evidence>
<evidence type="ECO:0000256" key="9">
    <source>
        <dbReference type="ARBA" id="ARBA00023136"/>
    </source>
</evidence>
<evidence type="ECO:0000313" key="17">
    <source>
        <dbReference type="Proteomes" id="UP000256970"/>
    </source>
</evidence>
<keyword evidence="9 14" id="KW-0472">Membrane</keyword>
<dbReference type="GO" id="GO:0005783">
    <property type="term" value="C:endoplasmic reticulum"/>
    <property type="evidence" value="ECO:0007669"/>
    <property type="project" value="TreeGrafter"/>
</dbReference>
<evidence type="ECO:0000256" key="1">
    <source>
        <dbReference type="ARBA" id="ARBA00004370"/>
    </source>
</evidence>
<feature type="domain" description="Phospholipid/glycerol acyltransferase" evidence="15">
    <location>
        <begin position="112"/>
        <end position="280"/>
    </location>
</feature>
<organism evidence="16 17">
    <name type="scientific">Tetradesmus obliquus</name>
    <name type="common">Green alga</name>
    <name type="synonym">Acutodesmus obliquus</name>
    <dbReference type="NCBI Taxonomy" id="3088"/>
    <lineage>
        <taxon>Eukaryota</taxon>
        <taxon>Viridiplantae</taxon>
        <taxon>Chlorophyta</taxon>
        <taxon>core chlorophytes</taxon>
        <taxon>Chlorophyceae</taxon>
        <taxon>CS clade</taxon>
        <taxon>Sphaeropleales</taxon>
        <taxon>Scenedesmaceae</taxon>
        <taxon>Tetradesmus</taxon>
    </lineage>
</organism>
<keyword evidence="7 14" id="KW-1133">Transmembrane helix</keyword>
<feature type="region of interest" description="Disordered" evidence="13">
    <location>
        <begin position="471"/>
        <end position="496"/>
    </location>
</feature>
<reference evidence="16 17" key="1">
    <citation type="submission" date="2016-10" db="EMBL/GenBank/DDBJ databases">
        <authorList>
            <person name="Cai Z."/>
        </authorList>
    </citation>
    <scope>NUCLEOTIDE SEQUENCE [LARGE SCALE GENOMIC DNA]</scope>
</reference>
<evidence type="ECO:0000256" key="10">
    <source>
        <dbReference type="ARBA" id="ARBA00023209"/>
    </source>
</evidence>
<feature type="compositionally biased region" description="Polar residues" evidence="13">
    <location>
        <begin position="472"/>
        <end position="496"/>
    </location>
</feature>
<dbReference type="SMART" id="SM00563">
    <property type="entry name" value="PlsC"/>
    <property type="match status" value="1"/>
</dbReference>
<dbReference type="Pfam" id="PF01553">
    <property type="entry name" value="Acyltransferase"/>
    <property type="match status" value="2"/>
</dbReference>
<evidence type="ECO:0000256" key="7">
    <source>
        <dbReference type="ARBA" id="ARBA00022989"/>
    </source>
</evidence>
<name>A0A383V991_TETOB</name>
<evidence type="ECO:0000256" key="11">
    <source>
        <dbReference type="ARBA" id="ARBA00023264"/>
    </source>
</evidence>
<keyword evidence="17" id="KW-1185">Reference proteome</keyword>
<accession>A0A383V991</accession>
<dbReference type="GO" id="GO:0008374">
    <property type="term" value="F:O-acyltransferase activity"/>
    <property type="evidence" value="ECO:0007669"/>
    <property type="project" value="InterPro"/>
</dbReference>
<dbReference type="PANTHER" id="PTHR23063:SF54">
    <property type="entry name" value="LYSOPHOSPHOLIPID ACYLTRANSFERASE LPEAT1"/>
    <property type="match status" value="1"/>
</dbReference>
<dbReference type="GO" id="GO:0071618">
    <property type="term" value="F:lysophosphatidylethanolamine acyltransferase activity"/>
    <property type="evidence" value="ECO:0007669"/>
    <property type="project" value="TreeGrafter"/>
</dbReference>